<dbReference type="EMBL" id="JBHTCQ010000001">
    <property type="protein sequence ID" value="MFC7404422.1"/>
    <property type="molecule type" value="Genomic_DNA"/>
</dbReference>
<reference evidence="4" key="1">
    <citation type="journal article" date="2019" name="Int. J. Syst. Evol. Microbiol.">
        <title>The Global Catalogue of Microorganisms (GCM) 10K type strain sequencing project: providing services to taxonomists for standard genome sequencing and annotation.</title>
        <authorList>
            <consortium name="The Broad Institute Genomics Platform"/>
            <consortium name="The Broad Institute Genome Sequencing Center for Infectious Disease"/>
            <person name="Wu L."/>
            <person name="Ma J."/>
        </authorList>
    </citation>
    <scope>NUCLEOTIDE SEQUENCE [LARGE SCALE GENOMIC DNA]</scope>
    <source>
        <strain evidence="4">JCM 1490</strain>
    </source>
</reference>
<feature type="transmembrane region" description="Helical" evidence="2">
    <location>
        <begin position="276"/>
        <end position="295"/>
    </location>
</feature>
<feature type="transmembrane region" description="Helical" evidence="2">
    <location>
        <begin position="249"/>
        <end position="269"/>
    </location>
</feature>
<protein>
    <recommendedName>
        <fullName evidence="5">Membrane protein YphA (DoxX/SURF4 family)</fullName>
    </recommendedName>
</protein>
<feature type="region of interest" description="Disordered" evidence="1">
    <location>
        <begin position="1"/>
        <end position="201"/>
    </location>
</feature>
<name>A0ABW2Q8Z6_9MICO</name>
<sequence length="376" mass="38403">MTTPDPNRPDEATDATEVPGGSSEQSASVPAGETPPPSRPSWLAEPATDDSSPAPADEPSAAVAPDPGRPATTTPPSGTPAAGARTAGEPSEPADSARDDELTSTATRRQGFLGRTDEPRTTAATSSSSTTSTSSPAGTADRESGPAHAAPITPATAPARDEDAAAAPAGASTSADEAQLRERWGTDRERPSEAVLAGATEARPRSRAGAHWWSLLITLILGPVAWYLVADAGARLTLGENSPWQTGVVSPAALIELAAGLVVTVVVLLAARFSALGATVVGLIVLLVGTAFVAVPARAADLLGPVTDWLEGLNAFGGNVAHHLLQDGPSGRLALYGLTLFVVGLVSAGVRRAGRAEQRRREAYERRTARHGNNKA</sequence>
<evidence type="ECO:0008006" key="5">
    <source>
        <dbReference type="Google" id="ProtNLM"/>
    </source>
</evidence>
<keyword evidence="4" id="KW-1185">Reference proteome</keyword>
<feature type="compositionally biased region" description="Low complexity" evidence="1">
    <location>
        <begin position="44"/>
        <end position="88"/>
    </location>
</feature>
<keyword evidence="2" id="KW-0812">Transmembrane</keyword>
<dbReference type="RefSeq" id="WP_382391795.1">
    <property type="nucleotide sequence ID" value="NZ_JBHTCQ010000001.1"/>
</dbReference>
<comment type="caution">
    <text evidence="3">The sequence shown here is derived from an EMBL/GenBank/DDBJ whole genome shotgun (WGS) entry which is preliminary data.</text>
</comment>
<evidence type="ECO:0000313" key="3">
    <source>
        <dbReference type="EMBL" id="MFC7404422.1"/>
    </source>
</evidence>
<evidence type="ECO:0000313" key="4">
    <source>
        <dbReference type="Proteomes" id="UP001596455"/>
    </source>
</evidence>
<feature type="compositionally biased region" description="Low complexity" evidence="1">
    <location>
        <begin position="165"/>
        <end position="177"/>
    </location>
</feature>
<organism evidence="3 4">
    <name type="scientific">Georgenia alba</name>
    <dbReference type="NCBI Taxonomy" id="2233858"/>
    <lineage>
        <taxon>Bacteria</taxon>
        <taxon>Bacillati</taxon>
        <taxon>Actinomycetota</taxon>
        <taxon>Actinomycetes</taxon>
        <taxon>Micrococcales</taxon>
        <taxon>Bogoriellaceae</taxon>
        <taxon>Georgenia</taxon>
    </lineage>
</organism>
<feature type="transmembrane region" description="Helical" evidence="2">
    <location>
        <begin position="212"/>
        <end position="229"/>
    </location>
</feature>
<feature type="compositionally biased region" description="Low complexity" evidence="1">
    <location>
        <begin position="121"/>
        <end position="139"/>
    </location>
</feature>
<gene>
    <name evidence="3" type="ORF">ACFQQL_04825</name>
</gene>
<feature type="transmembrane region" description="Helical" evidence="2">
    <location>
        <begin position="333"/>
        <end position="350"/>
    </location>
</feature>
<feature type="compositionally biased region" description="Low complexity" evidence="1">
    <location>
        <begin position="146"/>
        <end position="158"/>
    </location>
</feature>
<dbReference type="Proteomes" id="UP001596455">
    <property type="component" value="Unassembled WGS sequence"/>
</dbReference>
<evidence type="ECO:0000256" key="1">
    <source>
        <dbReference type="SAM" id="MobiDB-lite"/>
    </source>
</evidence>
<keyword evidence="2" id="KW-0472">Membrane</keyword>
<proteinExistence type="predicted"/>
<accession>A0ABW2Q8Z6</accession>
<feature type="compositionally biased region" description="Basic and acidic residues" evidence="1">
    <location>
        <begin position="178"/>
        <end position="192"/>
    </location>
</feature>
<keyword evidence="2" id="KW-1133">Transmembrane helix</keyword>
<evidence type="ECO:0000256" key="2">
    <source>
        <dbReference type="SAM" id="Phobius"/>
    </source>
</evidence>